<gene>
    <name evidence="1" type="ORF">MSMAL_0854</name>
</gene>
<name>A0A0E3WMY8_METMZ</name>
<protein>
    <submittedName>
        <fullName evidence="1">Uncharacterized protein</fullName>
    </submittedName>
</protein>
<proteinExistence type="predicted"/>
<accession>A0A0E3WMY8</accession>
<sequence>MRKPLQDIGYKYVKAILQKDGEISIEDIKSMPFFNDDSEYNAVINSLKREYDVKIISKKTSSWPILEWEEVISLCH</sequence>
<dbReference type="GeneID" id="24877025"/>
<dbReference type="RefSeq" id="WP_048039942.1">
    <property type="nucleotide sequence ID" value="NZ_CP009513.1"/>
</dbReference>
<organism evidence="1 2">
    <name type="scientific">Methanosarcina mazei LYC</name>
    <dbReference type="NCBI Taxonomy" id="1434114"/>
    <lineage>
        <taxon>Archaea</taxon>
        <taxon>Methanobacteriati</taxon>
        <taxon>Methanobacteriota</taxon>
        <taxon>Stenosarchaea group</taxon>
        <taxon>Methanomicrobia</taxon>
        <taxon>Methanosarcinales</taxon>
        <taxon>Methanosarcinaceae</taxon>
        <taxon>Methanosarcina</taxon>
    </lineage>
</organism>
<reference evidence="1 2" key="1">
    <citation type="submission" date="2014-07" db="EMBL/GenBank/DDBJ databases">
        <title>Methanogenic archaea and the global carbon cycle.</title>
        <authorList>
            <person name="Henriksen J.R."/>
            <person name="Luke J."/>
            <person name="Reinhart S."/>
            <person name="Benedict M.N."/>
            <person name="Youngblut N.D."/>
            <person name="Metcalf M.E."/>
            <person name="Whitaker R.J."/>
            <person name="Metcalf W.W."/>
        </authorList>
    </citation>
    <scope>NUCLEOTIDE SEQUENCE [LARGE SCALE GENOMIC DNA]</scope>
    <source>
        <strain evidence="1 2">LYC</strain>
    </source>
</reference>
<dbReference type="AlphaFoldDB" id="A0A0E3WMY8"/>
<dbReference type="HOGENOM" id="CLU_2645936_0_0_2"/>
<evidence type="ECO:0000313" key="1">
    <source>
        <dbReference type="EMBL" id="AKB67397.1"/>
    </source>
</evidence>
<dbReference type="PATRIC" id="fig|1434114.4.peg.1051"/>
<dbReference type="Proteomes" id="UP000033063">
    <property type="component" value="Chromosome"/>
</dbReference>
<dbReference type="EMBL" id="CP009513">
    <property type="protein sequence ID" value="AKB67397.1"/>
    <property type="molecule type" value="Genomic_DNA"/>
</dbReference>
<evidence type="ECO:0000313" key="2">
    <source>
        <dbReference type="Proteomes" id="UP000033063"/>
    </source>
</evidence>